<name>A0A7X0C1N6_9ACTN</name>
<feature type="transmembrane region" description="Helical" evidence="1">
    <location>
        <begin position="20"/>
        <end position="48"/>
    </location>
</feature>
<proteinExistence type="predicted"/>
<evidence type="ECO:0000256" key="1">
    <source>
        <dbReference type="SAM" id="Phobius"/>
    </source>
</evidence>
<dbReference type="Pfam" id="PF19741">
    <property type="entry name" value="DUF6230"/>
    <property type="match status" value="1"/>
</dbReference>
<evidence type="ECO:0000313" key="3">
    <source>
        <dbReference type="Proteomes" id="UP000583800"/>
    </source>
</evidence>
<protein>
    <recommendedName>
        <fullName evidence="4">Cholesterol esterase</fullName>
    </recommendedName>
</protein>
<sequence>MPTDTAVEPACGGTRWHRFALALLPALIAAAVLVGVTGQGGVAASFAVSGQRFKVSADLLEGEGFAQHGAVAHTAGGARHPVLLSVIRRATITGLCQSVLMPTPAGEVTFLVEAGDGERPVVATDLVIDLQQLSGDATFEDIEIGRDASTLDVPAGLTGRPGDVGQQARTVRITGLRQTAYAVNAGTFRLDGLRLSLRRGDHECF</sequence>
<organism evidence="2 3">
    <name type="scientific">Nonomuraea muscovyensis</name>
    <dbReference type="NCBI Taxonomy" id="1124761"/>
    <lineage>
        <taxon>Bacteria</taxon>
        <taxon>Bacillati</taxon>
        <taxon>Actinomycetota</taxon>
        <taxon>Actinomycetes</taxon>
        <taxon>Streptosporangiales</taxon>
        <taxon>Streptosporangiaceae</taxon>
        <taxon>Nonomuraea</taxon>
    </lineage>
</organism>
<keyword evidence="1" id="KW-1133">Transmembrane helix</keyword>
<dbReference type="Proteomes" id="UP000583800">
    <property type="component" value="Unassembled WGS sequence"/>
</dbReference>
<keyword evidence="3" id="KW-1185">Reference proteome</keyword>
<dbReference type="AlphaFoldDB" id="A0A7X0C1N6"/>
<comment type="caution">
    <text evidence="2">The sequence shown here is derived from an EMBL/GenBank/DDBJ whole genome shotgun (WGS) entry which is preliminary data.</text>
</comment>
<evidence type="ECO:0008006" key="4">
    <source>
        <dbReference type="Google" id="ProtNLM"/>
    </source>
</evidence>
<keyword evidence="1" id="KW-0472">Membrane</keyword>
<keyword evidence="1" id="KW-0812">Transmembrane</keyword>
<dbReference type="InterPro" id="IPR046198">
    <property type="entry name" value="DUF6230"/>
</dbReference>
<evidence type="ECO:0000313" key="2">
    <source>
        <dbReference type="EMBL" id="MBB6346855.1"/>
    </source>
</evidence>
<dbReference type="EMBL" id="JACHJB010000002">
    <property type="protein sequence ID" value="MBB6346855.1"/>
    <property type="molecule type" value="Genomic_DNA"/>
</dbReference>
<accession>A0A7X0C1N6</accession>
<gene>
    <name evidence="2" type="ORF">FHU36_003400</name>
</gene>
<dbReference type="RefSeq" id="WP_185084908.1">
    <property type="nucleotide sequence ID" value="NZ_JACHJB010000002.1"/>
</dbReference>
<reference evidence="2 3" key="1">
    <citation type="submission" date="2020-08" db="EMBL/GenBank/DDBJ databases">
        <title>Sequencing the genomes of 1000 actinobacteria strains.</title>
        <authorList>
            <person name="Klenk H.-P."/>
        </authorList>
    </citation>
    <scope>NUCLEOTIDE SEQUENCE [LARGE SCALE GENOMIC DNA]</scope>
    <source>
        <strain evidence="2 3">DSM 45913</strain>
    </source>
</reference>